<evidence type="ECO:0000259" key="1">
    <source>
        <dbReference type="Pfam" id="PF03478"/>
    </source>
</evidence>
<dbReference type="EMBL" id="MU848320">
    <property type="protein sequence ID" value="KAK2632889.1"/>
    <property type="molecule type" value="Genomic_DNA"/>
</dbReference>
<dbReference type="Proteomes" id="UP000030711">
    <property type="component" value="Unassembled WGS sequence"/>
</dbReference>
<feature type="domain" description="KIB1-4 beta-propeller" evidence="1">
    <location>
        <begin position="73"/>
        <end position="351"/>
    </location>
</feature>
<dbReference type="OMA" id="LMAITRE"/>
<dbReference type="STRING" id="71139.A0A058ZUA3"/>
<gene>
    <name evidence="3" type="ORF">EUGRSUZ_L00946</name>
</gene>
<accession>A0A058ZUA3</accession>
<dbReference type="InParanoid" id="A0A058ZUA3"/>
<evidence type="ECO:0000313" key="3">
    <source>
        <dbReference type="EMBL" id="KCW45383.1"/>
    </source>
</evidence>
<keyword evidence="4" id="KW-1185">Reference proteome</keyword>
<reference evidence="2" key="4">
    <citation type="submission" date="2023-07" db="EMBL/GenBank/DDBJ databases">
        <authorList>
            <person name="Myburg A.A."/>
            <person name="Grattapaglia D."/>
            <person name="Tuskan G.A."/>
            <person name="Hellsten U."/>
            <person name="Hayes R.D."/>
            <person name="Grimwood J."/>
            <person name="Jenkins J."/>
            <person name="Lindquist E."/>
            <person name="Tice H."/>
            <person name="Bauer D."/>
            <person name="Goodstein D.M."/>
            <person name="Dubchak I."/>
            <person name="Poliakov A."/>
            <person name="Mizrachi E."/>
            <person name="Kullan A.R."/>
            <person name="Hussey S.G."/>
            <person name="Pinard D."/>
            <person name="Van D.M."/>
            <person name="Singh P."/>
            <person name="Van J.I."/>
            <person name="Silva-Junior O.B."/>
            <person name="Togawa R.C."/>
            <person name="Pappas M.R."/>
            <person name="Faria D.A."/>
            <person name="Sansaloni C.P."/>
            <person name="Petroli C.D."/>
            <person name="Yang X."/>
            <person name="Ranjan P."/>
            <person name="Tschaplinski T.J."/>
            <person name="Ye C.Y."/>
            <person name="Li T."/>
            <person name="Sterck L."/>
            <person name="Vanneste K."/>
            <person name="Murat F."/>
            <person name="Soler M."/>
            <person name="Clemente H.S."/>
            <person name="Saidi N."/>
            <person name="Cassan-Wang H."/>
            <person name="Dunand C."/>
            <person name="Hefer C.A."/>
            <person name="Bornberg-Bauer E."/>
            <person name="Kersting A.R."/>
            <person name="Vining K."/>
            <person name="Amarasinghe V."/>
            <person name="Ranik M."/>
            <person name="Naithani S."/>
            <person name="Elser J."/>
            <person name="Boyd A.E."/>
            <person name="Liston A."/>
            <person name="Spatafora J.W."/>
            <person name="Dharmwardhana P."/>
            <person name="Raja R."/>
            <person name="Sullivan C."/>
            <person name="Romanel E."/>
            <person name="Alves-Ferreira M."/>
            <person name="Kulheim C."/>
            <person name="Foley W."/>
            <person name="Carocha V."/>
            <person name="Paiva J."/>
            <person name="Kudrna D."/>
            <person name="Brommonschenkel S.H."/>
            <person name="Pasquali G."/>
            <person name="Byrne M."/>
            <person name="Rigault P."/>
            <person name="Tibbits J."/>
            <person name="Spokevicius A."/>
            <person name="Jones R.C."/>
            <person name="Steane D.A."/>
            <person name="Vaillancourt R.E."/>
            <person name="Potts B.M."/>
            <person name="Joubert F."/>
            <person name="Barry K."/>
            <person name="Pappas G.J."/>
            <person name="Strauss S.H."/>
            <person name="Jaiswal P."/>
            <person name="Grima-Pettenati J."/>
            <person name="Salse J."/>
            <person name="Van D.P."/>
            <person name="Rokhsar D.S."/>
            <person name="Schmutz J."/>
        </authorList>
    </citation>
    <scope>NUCLEOTIDE SEQUENCE</scope>
    <source>
        <tissue evidence="2">Leaf extractions</tissue>
    </source>
</reference>
<dbReference type="Gene3D" id="1.20.1280.50">
    <property type="match status" value="1"/>
</dbReference>
<dbReference type="InterPro" id="IPR005174">
    <property type="entry name" value="KIB1-4_b-propeller"/>
</dbReference>
<organism evidence="3">
    <name type="scientific">Eucalyptus grandis</name>
    <name type="common">Flooded gum</name>
    <dbReference type="NCBI Taxonomy" id="71139"/>
    <lineage>
        <taxon>Eukaryota</taxon>
        <taxon>Viridiplantae</taxon>
        <taxon>Streptophyta</taxon>
        <taxon>Embryophyta</taxon>
        <taxon>Tracheophyta</taxon>
        <taxon>Spermatophyta</taxon>
        <taxon>Magnoliopsida</taxon>
        <taxon>eudicotyledons</taxon>
        <taxon>Gunneridae</taxon>
        <taxon>Pentapetalae</taxon>
        <taxon>rosids</taxon>
        <taxon>malvids</taxon>
        <taxon>Myrtales</taxon>
        <taxon>Myrtaceae</taxon>
        <taxon>Myrtoideae</taxon>
        <taxon>Eucalypteae</taxon>
        <taxon>Eucalyptus</taxon>
    </lineage>
</organism>
<dbReference type="PANTHER" id="PTHR47123:SF6">
    <property type="entry name" value="F-BOX PROTEIN SKIP23-LIKE ISOFORM X1"/>
    <property type="match status" value="1"/>
</dbReference>
<dbReference type="FunCoup" id="A0A058ZUA3">
    <property type="interactions" value="2"/>
</dbReference>
<dbReference type="InterPro" id="IPR036047">
    <property type="entry name" value="F-box-like_dom_sf"/>
</dbReference>
<protein>
    <recommendedName>
        <fullName evidence="1">KIB1-4 beta-propeller domain-containing protein</fullName>
    </recommendedName>
</protein>
<dbReference type="GO" id="GO:0016567">
    <property type="term" value="P:protein ubiquitination"/>
    <property type="evidence" value="ECO:0000318"/>
    <property type="project" value="GO_Central"/>
</dbReference>
<dbReference type="PANTHER" id="PTHR47123">
    <property type="entry name" value="F-BOX PROTEIN SKIP23"/>
    <property type="match status" value="1"/>
</dbReference>
<name>A0A058ZUA3_EUCGR</name>
<proteinExistence type="predicted"/>
<reference evidence="2" key="2">
    <citation type="journal article" date="2014" name="Nature">
        <title>The genome of Eucalyptus grandis.</title>
        <authorList>
            <person name="Myburg A.A."/>
            <person name="Grattapaglia D."/>
            <person name="Tuskan G.A."/>
            <person name="Hellsten U."/>
            <person name="Hayes R.D."/>
            <person name="Grimwood J."/>
            <person name="Jenkins J."/>
            <person name="Lindquist E."/>
            <person name="Tice H."/>
            <person name="Bauer D."/>
            <person name="Goodstein D.M."/>
            <person name="Dubchak I."/>
            <person name="Poliakov A."/>
            <person name="Mizrachi E."/>
            <person name="Kullan A.R."/>
            <person name="Hussey S.G."/>
            <person name="Pinard D."/>
            <person name="van der Merwe K."/>
            <person name="Singh P."/>
            <person name="van Jaarsveld I."/>
            <person name="Silva-Junior O.B."/>
            <person name="Togawa R.C."/>
            <person name="Pappas M.R."/>
            <person name="Faria D.A."/>
            <person name="Sansaloni C.P."/>
            <person name="Petroli C.D."/>
            <person name="Yang X."/>
            <person name="Ranjan P."/>
            <person name="Tschaplinski T.J."/>
            <person name="Ye C.Y."/>
            <person name="Li T."/>
            <person name="Sterck L."/>
            <person name="Vanneste K."/>
            <person name="Murat F."/>
            <person name="Soler M."/>
            <person name="Clemente H.S."/>
            <person name="Saidi N."/>
            <person name="Cassan-Wang H."/>
            <person name="Dunand C."/>
            <person name="Hefer C.A."/>
            <person name="Bornberg-Bauer E."/>
            <person name="Kersting A.R."/>
            <person name="Vining K."/>
            <person name="Amarasinghe V."/>
            <person name="Ranik M."/>
            <person name="Naithani S."/>
            <person name="Elser J."/>
            <person name="Boyd A.E."/>
            <person name="Liston A."/>
            <person name="Spatafora J.W."/>
            <person name="Dharmwardhana P."/>
            <person name="Raja R."/>
            <person name="Sullivan C."/>
            <person name="Romanel E."/>
            <person name="Alves-Ferreira M."/>
            <person name="Kulheim C."/>
            <person name="Foley W."/>
            <person name="Carocha V."/>
            <person name="Paiva J."/>
            <person name="Kudrna D."/>
            <person name="Brommonschenkel S.H."/>
            <person name="Pasquali G."/>
            <person name="Byrne M."/>
            <person name="Rigault P."/>
            <person name="Tibbits J."/>
            <person name="Spokevicius A."/>
            <person name="Jones R.C."/>
            <person name="Steane D.A."/>
            <person name="Vaillancourt R.E."/>
            <person name="Potts B.M."/>
            <person name="Joubert F."/>
            <person name="Barry K."/>
            <person name="Pappas G.J."/>
            <person name="Strauss S.H."/>
            <person name="Jaiswal P."/>
            <person name="Grima-Pettenati J."/>
            <person name="Salse J."/>
            <person name="Van de Peer Y."/>
            <person name="Rokhsar D.S."/>
            <person name="Schmutz J."/>
        </authorList>
    </citation>
    <scope>NUCLEOTIDE SEQUENCE</scope>
    <source>
        <tissue evidence="2">Leaf extractions</tissue>
    </source>
</reference>
<reference evidence="3" key="1">
    <citation type="submission" date="2013-07" db="EMBL/GenBank/DDBJ databases">
        <title>The genome of Eucalyptus grandis.</title>
        <authorList>
            <person name="Schmutz J."/>
            <person name="Hayes R."/>
            <person name="Myburg A."/>
            <person name="Tuskan G."/>
            <person name="Grattapaglia D."/>
            <person name="Rokhsar D.S."/>
        </authorList>
    </citation>
    <scope>NUCLEOTIDE SEQUENCE</scope>
    <source>
        <tissue evidence="3">Leaf extractions</tissue>
    </source>
</reference>
<dbReference type="EMBL" id="KK198835">
    <property type="protein sequence ID" value="KCW45383.1"/>
    <property type="molecule type" value="Genomic_DNA"/>
</dbReference>
<evidence type="ECO:0000313" key="2">
    <source>
        <dbReference type="EMBL" id="KAK2632889.1"/>
    </source>
</evidence>
<evidence type="ECO:0000313" key="4">
    <source>
        <dbReference type="Proteomes" id="UP000030711"/>
    </source>
</evidence>
<dbReference type="Gramene" id="KCW45383">
    <property type="protein sequence ID" value="KCW45383"/>
    <property type="gene ID" value="EUGRSUZ_L00946"/>
</dbReference>
<sequence>MDRAERCRWSDLPPEILSMIGKRLHTRMDALRFRSVCSSFRSSIPPPRRDAPRFPLRIPCSWSDHSVFLHDSTVCILETPEKASGSGVPSPPRSRWLVKLQEWSLGDVQLLSLFSQRRITYLPRNFPKVIDSLEFRIVEICREFRIEYGTSVIVPGIRKVVVSPDCVWTGLDELEVYSVENEGRLGYWKYGDENWTYLDDQNGCSYDDIIVYEGKVCVVDQSGMVSLIDSSFRTLQKFSPPIHIGGIGHSNCKYLVVSGGDLYVVDREIDVYMDEFLVPHFKETFSFRVYRLDRRCGKWVDVGSLGDMAFFLGKHCSYAISVHELGGCNANCIYFMENTASPYSRDKVNVFSLEDGSTEPLDFPPLLLLLST</sequence>
<dbReference type="InterPro" id="IPR051304">
    <property type="entry name" value="SCF_F-box_domain"/>
</dbReference>
<dbReference type="SUPFAM" id="SSF81383">
    <property type="entry name" value="F-box domain"/>
    <property type="match status" value="1"/>
</dbReference>
<dbReference type="Pfam" id="PF03478">
    <property type="entry name" value="Beta-prop_KIB1-4"/>
    <property type="match status" value="1"/>
</dbReference>
<dbReference type="eggNOG" id="ENOG502QW71">
    <property type="taxonomic scope" value="Eukaryota"/>
</dbReference>
<reference evidence="2" key="3">
    <citation type="submission" date="2023-04" db="EMBL/GenBank/DDBJ databases">
        <title>WGS assembly of Eucalyptus grandis.</title>
        <authorList>
            <person name="Myburg A."/>
            <person name="Grattapaglia D."/>
            <person name="Tuskan G."/>
            <person name="Hellsten U."/>
            <person name="Hayes R."/>
            <person name="Grimwood J."/>
            <person name="Jenkins J."/>
            <person name="Lindquist E."/>
            <person name="Tice H."/>
            <person name="Bauer D."/>
            <person name="Goodstein D."/>
            <person name="Dubchak I."/>
            <person name="Poliakov A."/>
            <person name="Mizrachi E."/>
            <person name="Kullan A."/>
            <person name="Hussey S."/>
            <person name="Pinard D."/>
            <person name="Van D."/>
            <person name="Singh P."/>
            <person name="Van J."/>
            <person name="Silva-Junior O."/>
            <person name="Togawa R."/>
            <person name="Pappas M."/>
            <person name="Faria D."/>
            <person name="Sansaloni C."/>
            <person name="Petroli C."/>
            <person name="Yang X."/>
            <person name="Ranjan P."/>
            <person name="Tschaplinski T."/>
            <person name="Ye C."/>
            <person name="Li T."/>
            <person name="Sterck L."/>
            <person name="Vanneste K."/>
            <person name="Murat F."/>
            <person name="Soler M."/>
            <person name="Clemente H."/>
            <person name="Saidi N."/>
            <person name="Cassan-Wang H."/>
            <person name="Dunand C."/>
            <person name="Hefer C."/>
            <person name="Bornberg-Bauer E."/>
            <person name="Kersting A."/>
            <person name="Vining K."/>
            <person name="Amarasinghe V."/>
            <person name="Ranik M."/>
            <person name="Naithani S."/>
            <person name="Elser J."/>
            <person name="Boyd A."/>
            <person name="Liston A."/>
            <person name="Spatafora J."/>
            <person name="Dharmwardhana P."/>
            <person name="Raja R."/>
            <person name="Sullivan C."/>
            <person name="Romanel E."/>
            <person name="Alves-Ferreira M."/>
            <person name="Kulheim C."/>
            <person name="Foley W."/>
            <person name="Carocha V."/>
            <person name="Paiva J."/>
            <person name="Kudrna D."/>
            <person name="Brommonschenkel S."/>
            <person name="Pasquali G."/>
            <person name="Byrne M."/>
            <person name="Rigault P."/>
            <person name="Tibbits J."/>
            <person name="Spokevicius A."/>
            <person name="Jones R."/>
            <person name="Steane D."/>
            <person name="Vaillancourt R."/>
            <person name="Potts B."/>
            <person name="Joubert F."/>
            <person name="Barry K."/>
            <person name="Pappas G."/>
            <person name="Strauss S."/>
            <person name="Jaiswal P."/>
            <person name="Grima-Pettenati J."/>
            <person name="Salse J."/>
            <person name="Van D."/>
            <person name="Rokhsar D."/>
            <person name="Schmutz J."/>
        </authorList>
    </citation>
    <scope>NUCLEOTIDE SEQUENCE</scope>
    <source>
        <tissue evidence="2">Leaf extractions</tissue>
    </source>
</reference>
<dbReference type="AlphaFoldDB" id="A0A058ZUA3"/>